<dbReference type="AlphaFoldDB" id="A0A4Y7T2J7"/>
<reference evidence="2 3" key="1">
    <citation type="journal article" date="2019" name="Nat. Ecol. Evol.">
        <title>Megaphylogeny resolves global patterns of mushroom evolution.</title>
        <authorList>
            <person name="Varga T."/>
            <person name="Krizsan K."/>
            <person name="Foldi C."/>
            <person name="Dima B."/>
            <person name="Sanchez-Garcia M."/>
            <person name="Sanchez-Ramirez S."/>
            <person name="Szollosi G.J."/>
            <person name="Szarkandi J.G."/>
            <person name="Papp V."/>
            <person name="Albert L."/>
            <person name="Andreopoulos W."/>
            <person name="Angelini C."/>
            <person name="Antonin V."/>
            <person name="Barry K.W."/>
            <person name="Bougher N.L."/>
            <person name="Buchanan P."/>
            <person name="Buyck B."/>
            <person name="Bense V."/>
            <person name="Catcheside P."/>
            <person name="Chovatia M."/>
            <person name="Cooper J."/>
            <person name="Damon W."/>
            <person name="Desjardin D."/>
            <person name="Finy P."/>
            <person name="Geml J."/>
            <person name="Haridas S."/>
            <person name="Hughes K."/>
            <person name="Justo A."/>
            <person name="Karasinski D."/>
            <person name="Kautmanova I."/>
            <person name="Kiss B."/>
            <person name="Kocsube S."/>
            <person name="Kotiranta H."/>
            <person name="LaButti K.M."/>
            <person name="Lechner B.E."/>
            <person name="Liimatainen K."/>
            <person name="Lipzen A."/>
            <person name="Lukacs Z."/>
            <person name="Mihaltcheva S."/>
            <person name="Morgado L.N."/>
            <person name="Niskanen T."/>
            <person name="Noordeloos M.E."/>
            <person name="Ohm R.A."/>
            <person name="Ortiz-Santana B."/>
            <person name="Ovrebo C."/>
            <person name="Racz N."/>
            <person name="Riley R."/>
            <person name="Savchenko A."/>
            <person name="Shiryaev A."/>
            <person name="Soop K."/>
            <person name="Spirin V."/>
            <person name="Szebenyi C."/>
            <person name="Tomsovsky M."/>
            <person name="Tulloss R.E."/>
            <person name="Uehling J."/>
            <person name="Grigoriev I.V."/>
            <person name="Vagvolgyi C."/>
            <person name="Papp T."/>
            <person name="Martin F.M."/>
            <person name="Miettinen O."/>
            <person name="Hibbett D.S."/>
            <person name="Nagy L.G."/>
        </authorList>
    </citation>
    <scope>NUCLEOTIDE SEQUENCE [LARGE SCALE GENOMIC DNA]</scope>
    <source>
        <strain evidence="2 3">FP101781</strain>
    </source>
</reference>
<evidence type="ECO:0000313" key="2">
    <source>
        <dbReference type="EMBL" id="TEB28204.1"/>
    </source>
</evidence>
<proteinExistence type="predicted"/>
<comment type="caution">
    <text evidence="2">The sequence shown here is derived from an EMBL/GenBank/DDBJ whole genome shotgun (WGS) entry which is preliminary data.</text>
</comment>
<feature type="coiled-coil region" evidence="1">
    <location>
        <begin position="26"/>
        <end position="60"/>
    </location>
</feature>
<name>A0A4Y7T2J7_COPMI</name>
<accession>A0A4Y7T2J7</accession>
<feature type="non-terminal residue" evidence="2">
    <location>
        <position position="161"/>
    </location>
</feature>
<feature type="non-terminal residue" evidence="2">
    <location>
        <position position="1"/>
    </location>
</feature>
<sequence>ESPFSTYIKTNNALPALEVDGIASLIADRKEAANEIHARLEQLAKEARVLQGQLDQHTRYIDEHKAITSGVRRLPDNALVRIFLATGDHARFSPIAISRVSHQWRKVALDTPLLWTSIGAHIPENPTVLEKAGRQPTLEKVATYLERSGALGLSIGVTADP</sequence>
<dbReference type="EMBL" id="QPFP01000034">
    <property type="protein sequence ID" value="TEB28204.1"/>
    <property type="molecule type" value="Genomic_DNA"/>
</dbReference>
<gene>
    <name evidence="2" type="ORF">FA13DRAFT_1592514</name>
</gene>
<evidence type="ECO:0000313" key="3">
    <source>
        <dbReference type="Proteomes" id="UP000298030"/>
    </source>
</evidence>
<dbReference type="OrthoDB" id="3365698at2759"/>
<dbReference type="Gene3D" id="1.20.1280.50">
    <property type="match status" value="1"/>
</dbReference>
<evidence type="ECO:0000256" key="1">
    <source>
        <dbReference type="SAM" id="Coils"/>
    </source>
</evidence>
<keyword evidence="1" id="KW-0175">Coiled coil</keyword>
<keyword evidence="3" id="KW-1185">Reference proteome</keyword>
<dbReference type="Proteomes" id="UP000298030">
    <property type="component" value="Unassembled WGS sequence"/>
</dbReference>
<organism evidence="2 3">
    <name type="scientific">Coprinellus micaceus</name>
    <name type="common">Glistening ink-cap mushroom</name>
    <name type="synonym">Coprinus micaceus</name>
    <dbReference type="NCBI Taxonomy" id="71717"/>
    <lineage>
        <taxon>Eukaryota</taxon>
        <taxon>Fungi</taxon>
        <taxon>Dikarya</taxon>
        <taxon>Basidiomycota</taxon>
        <taxon>Agaricomycotina</taxon>
        <taxon>Agaricomycetes</taxon>
        <taxon>Agaricomycetidae</taxon>
        <taxon>Agaricales</taxon>
        <taxon>Agaricineae</taxon>
        <taxon>Psathyrellaceae</taxon>
        <taxon>Coprinellus</taxon>
    </lineage>
</organism>
<protein>
    <submittedName>
        <fullName evidence="2">Uncharacterized protein</fullName>
    </submittedName>
</protein>